<dbReference type="InterPro" id="IPR002347">
    <property type="entry name" value="SDR_fam"/>
</dbReference>
<evidence type="ECO:0000256" key="2">
    <source>
        <dbReference type="ARBA" id="ARBA00023002"/>
    </source>
</evidence>
<name>A0ABX1GF34_9GAMM</name>
<accession>A0ABX1GF34</accession>
<dbReference type="PROSITE" id="PS00061">
    <property type="entry name" value="ADH_SHORT"/>
    <property type="match status" value="1"/>
</dbReference>
<dbReference type="InterPro" id="IPR036291">
    <property type="entry name" value="NAD(P)-bd_dom_sf"/>
</dbReference>
<evidence type="ECO:0000256" key="3">
    <source>
        <dbReference type="RuleBase" id="RU000363"/>
    </source>
</evidence>
<evidence type="ECO:0000256" key="1">
    <source>
        <dbReference type="ARBA" id="ARBA00006484"/>
    </source>
</evidence>
<dbReference type="RefSeq" id="WP_168450353.1">
    <property type="nucleotide sequence ID" value="NZ_JAAWWK010000003.1"/>
</dbReference>
<comment type="caution">
    <text evidence="5">The sequence shown here is derived from an EMBL/GenBank/DDBJ whole genome shotgun (WGS) entry which is preliminary data.</text>
</comment>
<dbReference type="PRINTS" id="PR00080">
    <property type="entry name" value="SDRFAMILY"/>
</dbReference>
<dbReference type="PANTHER" id="PTHR44169">
    <property type="entry name" value="NADPH-DEPENDENT 1-ACYLDIHYDROXYACETONE PHOSPHATE REDUCTASE"/>
    <property type="match status" value="1"/>
</dbReference>
<dbReference type="SMART" id="SM00822">
    <property type="entry name" value="PKS_KR"/>
    <property type="match status" value="1"/>
</dbReference>
<protein>
    <submittedName>
        <fullName evidence="5">SDR family NAD(P)-dependent oxidoreductase</fullName>
    </submittedName>
</protein>
<comment type="similarity">
    <text evidence="1 3">Belongs to the short-chain dehydrogenases/reductases (SDR) family.</text>
</comment>
<sequence length="280" mass="29949">MPTKTRVALITGCSSGLGEALATHCLNLGYRVYATARCAEDIRIDHSNILRRALDVADTEAVGRLCDEIQRDNPRLDLLINNAGYGAMGPLLDLPIDRLQQQLAINTVAPLHLVQRVIESLHAGSTVVNIGSVSAGLGTPFAGGYCASKSALHTLSDVLRMELAPFGVQVMVVRAGAIQSKFANRASAELANSTLSPRYQPLAARIAERAGLSQRDATPAMVVAEKIIAAAEKRRSPPYLGVAHGHRSLHLLGQLPSRLKDAILERRFGLRQLAKDVDGG</sequence>
<evidence type="ECO:0000313" key="6">
    <source>
        <dbReference type="Proteomes" id="UP000765845"/>
    </source>
</evidence>
<dbReference type="SUPFAM" id="SSF51735">
    <property type="entry name" value="NAD(P)-binding Rossmann-fold domains"/>
    <property type="match status" value="1"/>
</dbReference>
<feature type="domain" description="Ketoreductase" evidence="4">
    <location>
        <begin position="6"/>
        <end position="181"/>
    </location>
</feature>
<keyword evidence="6" id="KW-1185">Reference proteome</keyword>
<dbReference type="EMBL" id="JAAWWK010000003">
    <property type="protein sequence ID" value="NKI17815.1"/>
    <property type="molecule type" value="Genomic_DNA"/>
</dbReference>
<dbReference type="PANTHER" id="PTHR44169:SF6">
    <property type="entry name" value="NADPH-DEPENDENT 1-ACYLDIHYDROXYACETONE PHOSPHATE REDUCTASE"/>
    <property type="match status" value="1"/>
</dbReference>
<evidence type="ECO:0000259" key="4">
    <source>
        <dbReference type="SMART" id="SM00822"/>
    </source>
</evidence>
<dbReference type="Proteomes" id="UP000765845">
    <property type="component" value="Unassembled WGS sequence"/>
</dbReference>
<dbReference type="Gene3D" id="3.40.50.720">
    <property type="entry name" value="NAD(P)-binding Rossmann-like Domain"/>
    <property type="match status" value="1"/>
</dbReference>
<gene>
    <name evidence="5" type="ORF">HCU74_10310</name>
</gene>
<dbReference type="Pfam" id="PF00106">
    <property type="entry name" value="adh_short"/>
    <property type="match status" value="1"/>
</dbReference>
<proteinExistence type="inferred from homology"/>
<evidence type="ECO:0000313" key="5">
    <source>
        <dbReference type="EMBL" id="NKI17815.1"/>
    </source>
</evidence>
<organism evidence="5 6">
    <name type="scientific">Spongiibacter thalassae</name>
    <dbReference type="NCBI Taxonomy" id="2721624"/>
    <lineage>
        <taxon>Bacteria</taxon>
        <taxon>Pseudomonadati</taxon>
        <taxon>Pseudomonadota</taxon>
        <taxon>Gammaproteobacteria</taxon>
        <taxon>Cellvibrionales</taxon>
        <taxon>Spongiibacteraceae</taxon>
        <taxon>Spongiibacter</taxon>
    </lineage>
</organism>
<dbReference type="InterPro" id="IPR057326">
    <property type="entry name" value="KR_dom"/>
</dbReference>
<dbReference type="InterPro" id="IPR020904">
    <property type="entry name" value="Sc_DH/Rdtase_CS"/>
</dbReference>
<dbReference type="PRINTS" id="PR00081">
    <property type="entry name" value="GDHRDH"/>
</dbReference>
<keyword evidence="2" id="KW-0560">Oxidoreductase</keyword>
<reference evidence="5 6" key="1">
    <citation type="submission" date="2020-04" db="EMBL/GenBank/DDBJ databases">
        <authorList>
            <person name="Yoon J."/>
        </authorList>
    </citation>
    <scope>NUCLEOTIDE SEQUENCE [LARGE SCALE GENOMIC DNA]</scope>
    <source>
        <strain evidence="5 6">KMU-166</strain>
    </source>
</reference>